<dbReference type="InterPro" id="IPR000679">
    <property type="entry name" value="Znf_GATA"/>
</dbReference>
<keyword evidence="2 4" id="KW-0863">Zinc-finger</keyword>
<feature type="region of interest" description="Disordered" evidence="5">
    <location>
        <begin position="198"/>
        <end position="263"/>
    </location>
</feature>
<dbReference type="PROSITE" id="PS00344">
    <property type="entry name" value="GATA_ZN_FINGER_1"/>
    <property type="match status" value="1"/>
</dbReference>
<dbReference type="PROSITE" id="PS50114">
    <property type="entry name" value="GATA_ZN_FINGER_2"/>
    <property type="match status" value="1"/>
</dbReference>
<evidence type="ECO:0000259" key="6">
    <source>
        <dbReference type="PROSITE" id="PS50114"/>
    </source>
</evidence>
<dbReference type="GO" id="GO:0043565">
    <property type="term" value="F:sequence-specific DNA binding"/>
    <property type="evidence" value="ECO:0007669"/>
    <property type="project" value="InterPro"/>
</dbReference>
<keyword evidence="1" id="KW-0479">Metal-binding</keyword>
<feature type="compositionally biased region" description="Low complexity" evidence="5">
    <location>
        <begin position="251"/>
        <end position="263"/>
    </location>
</feature>
<dbReference type="GO" id="GO:0006355">
    <property type="term" value="P:regulation of DNA-templated transcription"/>
    <property type="evidence" value="ECO:0007669"/>
    <property type="project" value="InterPro"/>
</dbReference>
<name>A0A9P5S9H3_9FUNG</name>
<feature type="domain" description="GATA-type" evidence="6">
    <location>
        <begin position="338"/>
        <end position="371"/>
    </location>
</feature>
<protein>
    <recommendedName>
        <fullName evidence="6">GATA-type domain-containing protein</fullName>
    </recommendedName>
</protein>
<evidence type="ECO:0000313" key="8">
    <source>
        <dbReference type="Proteomes" id="UP000696485"/>
    </source>
</evidence>
<proteinExistence type="predicted"/>
<sequence>MPTTIDLQSAIESCDALCKFALHYSAQAPPSGAQELRSDGILDPSERANLHMIRSMNTTMLIGLQNLSRSDKPAEDEPSSEPYHGPQRPPQPIMEEDERIHFGHGPPSNQMVHELAKAATSIFQLAIRIKAWVGMTPAERELDEEINIIRGKRCLLMDKSLAVPTVDQHGNLQKDWAVVPGANSNSKSFYERQRDLEQQRKMVQQPRLQLPHQTPYQTQQTHPHHTKHDHPSHGSTDTERSETEDYRRYDSGFSSSTNSNSISMDRSGGLYALSESNLTNRSVSGITQGLQNSNIDNHNSSSRMSSGSINGATVASGVKTSTPENMQHQKYRKRAKRTQPPGRCLSCDSSDTPEWRRGPDGARTLCNACGLRKLFL</sequence>
<dbReference type="Gene3D" id="3.30.50.10">
    <property type="entry name" value="Erythroid Transcription Factor GATA-1, subunit A"/>
    <property type="match status" value="1"/>
</dbReference>
<gene>
    <name evidence="7" type="ORF">BG006_002295</name>
</gene>
<accession>A0A9P5S9H3</accession>
<dbReference type="SMART" id="SM00401">
    <property type="entry name" value="ZnF_GATA"/>
    <property type="match status" value="1"/>
</dbReference>
<evidence type="ECO:0000256" key="5">
    <source>
        <dbReference type="SAM" id="MobiDB-lite"/>
    </source>
</evidence>
<dbReference type="CDD" id="cd00202">
    <property type="entry name" value="ZnF_GATA"/>
    <property type="match status" value="1"/>
</dbReference>
<evidence type="ECO:0000256" key="2">
    <source>
        <dbReference type="ARBA" id="ARBA00022771"/>
    </source>
</evidence>
<evidence type="ECO:0000256" key="1">
    <source>
        <dbReference type="ARBA" id="ARBA00022723"/>
    </source>
</evidence>
<evidence type="ECO:0000313" key="7">
    <source>
        <dbReference type="EMBL" id="KAF9322550.1"/>
    </source>
</evidence>
<dbReference type="Pfam" id="PF00320">
    <property type="entry name" value="GATA"/>
    <property type="match status" value="1"/>
</dbReference>
<dbReference type="SUPFAM" id="SSF57716">
    <property type="entry name" value="Glucocorticoid receptor-like (DNA-binding domain)"/>
    <property type="match status" value="1"/>
</dbReference>
<feature type="compositionally biased region" description="Basic and acidic residues" evidence="5">
    <location>
        <begin position="229"/>
        <end position="250"/>
    </location>
</feature>
<evidence type="ECO:0000256" key="3">
    <source>
        <dbReference type="ARBA" id="ARBA00022833"/>
    </source>
</evidence>
<feature type="region of interest" description="Disordered" evidence="5">
    <location>
        <begin position="68"/>
        <end position="93"/>
    </location>
</feature>
<dbReference type="GO" id="GO:0008270">
    <property type="term" value="F:zinc ion binding"/>
    <property type="evidence" value="ECO:0007669"/>
    <property type="project" value="UniProtKB-KW"/>
</dbReference>
<organism evidence="7 8">
    <name type="scientific">Podila minutissima</name>
    <dbReference type="NCBI Taxonomy" id="64525"/>
    <lineage>
        <taxon>Eukaryota</taxon>
        <taxon>Fungi</taxon>
        <taxon>Fungi incertae sedis</taxon>
        <taxon>Mucoromycota</taxon>
        <taxon>Mortierellomycotina</taxon>
        <taxon>Mortierellomycetes</taxon>
        <taxon>Mortierellales</taxon>
        <taxon>Mortierellaceae</taxon>
        <taxon>Podila</taxon>
    </lineage>
</organism>
<feature type="compositionally biased region" description="Polar residues" evidence="5">
    <location>
        <begin position="309"/>
        <end position="328"/>
    </location>
</feature>
<dbReference type="PANTHER" id="PTHR45658">
    <property type="entry name" value="GATA TRANSCRIPTION FACTOR"/>
    <property type="match status" value="1"/>
</dbReference>
<dbReference type="AlphaFoldDB" id="A0A9P5S9H3"/>
<dbReference type="InterPro" id="IPR051140">
    <property type="entry name" value="GATA_TF"/>
</dbReference>
<feature type="compositionally biased region" description="Low complexity" evidence="5">
    <location>
        <begin position="211"/>
        <end position="221"/>
    </location>
</feature>
<evidence type="ECO:0000256" key="4">
    <source>
        <dbReference type="PROSITE-ProRule" id="PRU00094"/>
    </source>
</evidence>
<keyword evidence="8" id="KW-1185">Reference proteome</keyword>
<dbReference type="InterPro" id="IPR013088">
    <property type="entry name" value="Znf_NHR/GATA"/>
</dbReference>
<dbReference type="Proteomes" id="UP000696485">
    <property type="component" value="Unassembled WGS sequence"/>
</dbReference>
<dbReference type="EMBL" id="JAAAUY010001518">
    <property type="protein sequence ID" value="KAF9322550.1"/>
    <property type="molecule type" value="Genomic_DNA"/>
</dbReference>
<feature type="compositionally biased region" description="Polar residues" evidence="5">
    <location>
        <begin position="289"/>
        <end position="299"/>
    </location>
</feature>
<keyword evidence="3" id="KW-0862">Zinc</keyword>
<feature type="region of interest" description="Disordered" evidence="5">
    <location>
        <begin position="289"/>
        <end position="357"/>
    </location>
</feature>
<reference evidence="7" key="1">
    <citation type="journal article" date="2020" name="Fungal Divers.">
        <title>Resolving the Mortierellaceae phylogeny through synthesis of multi-gene phylogenetics and phylogenomics.</title>
        <authorList>
            <person name="Vandepol N."/>
            <person name="Liber J."/>
            <person name="Desiro A."/>
            <person name="Na H."/>
            <person name="Kennedy M."/>
            <person name="Barry K."/>
            <person name="Grigoriev I.V."/>
            <person name="Miller A.N."/>
            <person name="O'Donnell K."/>
            <person name="Stajich J.E."/>
            <person name="Bonito G."/>
        </authorList>
    </citation>
    <scope>NUCLEOTIDE SEQUENCE</scope>
    <source>
        <strain evidence="7">NVP1</strain>
    </source>
</reference>
<comment type="caution">
    <text evidence="7">The sequence shown here is derived from an EMBL/GenBank/DDBJ whole genome shotgun (WGS) entry which is preliminary data.</text>
</comment>